<comment type="caution">
    <text evidence="1">The sequence shown here is derived from an EMBL/GenBank/DDBJ whole genome shotgun (WGS) entry which is preliminary data.</text>
</comment>
<dbReference type="RefSeq" id="WP_059147106.1">
    <property type="nucleotide sequence ID" value="NZ_LLZJ01000380.1"/>
</dbReference>
<dbReference type="OrthoDB" id="4328643at2"/>
<organism evidence="1 2">
    <name type="scientific">Streptomyces violaceusniger</name>
    <dbReference type="NCBI Taxonomy" id="68280"/>
    <lineage>
        <taxon>Bacteria</taxon>
        <taxon>Bacillati</taxon>
        <taxon>Actinomycetota</taxon>
        <taxon>Actinomycetes</taxon>
        <taxon>Kitasatosporales</taxon>
        <taxon>Streptomycetaceae</taxon>
        <taxon>Streptomyces</taxon>
        <taxon>Streptomyces violaceusniger group</taxon>
    </lineage>
</organism>
<dbReference type="Proteomes" id="UP000053413">
    <property type="component" value="Unassembled WGS sequence"/>
</dbReference>
<evidence type="ECO:0000313" key="2">
    <source>
        <dbReference type="Proteomes" id="UP000053413"/>
    </source>
</evidence>
<dbReference type="EMBL" id="LLZJ01000380">
    <property type="protein sequence ID" value="KUL47907.1"/>
    <property type="molecule type" value="Genomic_DNA"/>
</dbReference>
<accession>A0A0X3VTW7</accession>
<sequence>MSARTRTRPARPVDSGMDMRLPWWAVVLPTVAFAALLLLLTGPTDAHAESGVSGPVSQVVELLHRTFGGAAP</sequence>
<reference evidence="2" key="1">
    <citation type="submission" date="2015-10" db="EMBL/GenBank/DDBJ databases">
        <authorList>
            <person name="Ju K.-S."/>
            <person name="Doroghazi J.R."/>
            <person name="Metcalf W.W."/>
        </authorList>
    </citation>
    <scope>NUCLEOTIDE SEQUENCE [LARGE SCALE GENOMIC DNA]</scope>
    <source>
        <strain evidence="2">NRRL F-8817</strain>
    </source>
</reference>
<evidence type="ECO:0000313" key="1">
    <source>
        <dbReference type="EMBL" id="KUL47907.1"/>
    </source>
</evidence>
<protein>
    <submittedName>
        <fullName evidence="1">Uncharacterized protein</fullName>
    </submittedName>
</protein>
<dbReference type="AlphaFoldDB" id="A0A0X3VTW7"/>
<gene>
    <name evidence="1" type="ORF">ADL28_31040</name>
</gene>
<name>A0A0X3VTW7_STRVO</name>
<proteinExistence type="predicted"/>
<dbReference type="GeneID" id="97430544"/>